<keyword evidence="3" id="KW-1185">Reference proteome</keyword>
<proteinExistence type="predicted"/>
<dbReference type="Proteomes" id="UP000265520">
    <property type="component" value="Unassembled WGS sequence"/>
</dbReference>
<feature type="chain" id="PRO_5017296594" evidence="1">
    <location>
        <begin position="18"/>
        <end position="33"/>
    </location>
</feature>
<feature type="signal peptide" evidence="1">
    <location>
        <begin position="1"/>
        <end position="17"/>
    </location>
</feature>
<dbReference type="GO" id="GO:0016592">
    <property type="term" value="C:mediator complex"/>
    <property type="evidence" value="ECO:0007669"/>
    <property type="project" value="InterPro"/>
</dbReference>
<evidence type="ECO:0000313" key="2">
    <source>
        <dbReference type="EMBL" id="MCI23003.1"/>
    </source>
</evidence>
<comment type="caution">
    <text evidence="2">The sequence shown here is derived from an EMBL/GenBank/DDBJ whole genome shotgun (WGS) entry which is preliminary data.</text>
</comment>
<dbReference type="PANTHER" id="PTHR35130">
    <property type="entry name" value="MEDIATOR OF RNA POLYMERASE II TRANSCRIPTION SUBUNIT 16"/>
    <property type="match status" value="1"/>
</dbReference>
<reference evidence="2 3" key="1">
    <citation type="journal article" date="2018" name="Front. Plant Sci.">
        <title>Red Clover (Trifolium pratense) and Zigzag Clover (T. medium) - A Picture of Genomic Similarities and Differences.</title>
        <authorList>
            <person name="Dluhosova J."/>
            <person name="Istvanek J."/>
            <person name="Nedelnik J."/>
            <person name="Repkova J."/>
        </authorList>
    </citation>
    <scope>NUCLEOTIDE SEQUENCE [LARGE SCALE GENOMIC DNA]</scope>
    <source>
        <strain evidence="3">cv. 10/8</strain>
        <tissue evidence="2">Leaf</tissue>
    </source>
</reference>
<sequence length="33" mass="3623">FWWSLLVGVDWWDAVGCTQSAAEDGIGKDVLVV</sequence>
<organism evidence="2 3">
    <name type="scientific">Trifolium medium</name>
    <dbReference type="NCBI Taxonomy" id="97028"/>
    <lineage>
        <taxon>Eukaryota</taxon>
        <taxon>Viridiplantae</taxon>
        <taxon>Streptophyta</taxon>
        <taxon>Embryophyta</taxon>
        <taxon>Tracheophyta</taxon>
        <taxon>Spermatophyta</taxon>
        <taxon>Magnoliopsida</taxon>
        <taxon>eudicotyledons</taxon>
        <taxon>Gunneridae</taxon>
        <taxon>Pentapetalae</taxon>
        <taxon>rosids</taxon>
        <taxon>fabids</taxon>
        <taxon>Fabales</taxon>
        <taxon>Fabaceae</taxon>
        <taxon>Papilionoideae</taxon>
        <taxon>50 kb inversion clade</taxon>
        <taxon>NPAAA clade</taxon>
        <taxon>Hologalegina</taxon>
        <taxon>IRL clade</taxon>
        <taxon>Trifolieae</taxon>
        <taxon>Trifolium</taxon>
    </lineage>
</organism>
<feature type="non-terminal residue" evidence="2">
    <location>
        <position position="1"/>
    </location>
</feature>
<dbReference type="AlphaFoldDB" id="A0A392QF45"/>
<evidence type="ECO:0000313" key="3">
    <source>
        <dbReference type="Proteomes" id="UP000265520"/>
    </source>
</evidence>
<dbReference type="PANTHER" id="PTHR35130:SF1">
    <property type="entry name" value="MEDIATOR OF RNA POLYMERASE II TRANSCRIPTION SUBUNIT 16"/>
    <property type="match status" value="1"/>
</dbReference>
<accession>A0A392QF45</accession>
<dbReference type="EMBL" id="LXQA010133600">
    <property type="protein sequence ID" value="MCI23003.1"/>
    <property type="molecule type" value="Genomic_DNA"/>
</dbReference>
<name>A0A392QF45_9FABA</name>
<dbReference type="GO" id="GO:0006355">
    <property type="term" value="P:regulation of DNA-templated transcription"/>
    <property type="evidence" value="ECO:0007669"/>
    <property type="project" value="InterPro"/>
</dbReference>
<protein>
    <submittedName>
        <fullName evidence="2">Mediator of RNA polymerase II transcription subunit</fullName>
    </submittedName>
</protein>
<dbReference type="InterPro" id="IPR038836">
    <property type="entry name" value="MED16"/>
</dbReference>
<evidence type="ECO:0000256" key="1">
    <source>
        <dbReference type="SAM" id="SignalP"/>
    </source>
</evidence>
<keyword evidence="1" id="KW-0732">Signal</keyword>